<comment type="subcellular location">
    <subcellularLocation>
        <location evidence="1">Nucleus</location>
    </subcellularLocation>
</comment>
<evidence type="ECO:0000256" key="8">
    <source>
        <dbReference type="ARBA" id="ARBA00040531"/>
    </source>
</evidence>
<reference evidence="11" key="1">
    <citation type="submission" date="2021-01" db="EMBL/GenBank/DDBJ databases">
        <title>Adiantum capillus-veneris genome.</title>
        <authorList>
            <person name="Fang Y."/>
            <person name="Liao Q."/>
        </authorList>
    </citation>
    <scope>NUCLEOTIDE SEQUENCE</scope>
    <source>
        <strain evidence="11">H3</strain>
        <tissue evidence="11">Leaf</tissue>
    </source>
</reference>
<evidence type="ECO:0000313" key="11">
    <source>
        <dbReference type="EMBL" id="KAI5082071.1"/>
    </source>
</evidence>
<name>A0A9D4VAA6_ADICA</name>
<dbReference type="GO" id="GO:0046872">
    <property type="term" value="F:metal ion binding"/>
    <property type="evidence" value="ECO:0007669"/>
    <property type="project" value="UniProtKB-KW"/>
</dbReference>
<keyword evidence="12" id="KW-1185">Reference proteome</keyword>
<accession>A0A9D4VAA6</accession>
<dbReference type="PANTHER" id="PTHR13620">
    <property type="entry name" value="3-5 EXONUCLEASE"/>
    <property type="match status" value="1"/>
</dbReference>
<protein>
    <recommendedName>
        <fullName evidence="8">3'-5' exonuclease</fullName>
    </recommendedName>
    <alternativeName>
        <fullName evidence="9">Werner Syndrome-like exonuclease</fullName>
    </alternativeName>
</protein>
<evidence type="ECO:0000256" key="2">
    <source>
        <dbReference type="ARBA" id="ARBA00022722"/>
    </source>
</evidence>
<keyword evidence="7" id="KW-0539">Nucleus</keyword>
<keyword evidence="4" id="KW-0378">Hydrolase</keyword>
<evidence type="ECO:0000313" key="12">
    <source>
        <dbReference type="Proteomes" id="UP000886520"/>
    </source>
</evidence>
<dbReference type="PANTHER" id="PTHR13620:SF109">
    <property type="entry name" value="3'-5' EXONUCLEASE"/>
    <property type="match status" value="1"/>
</dbReference>
<gene>
    <name evidence="11" type="ORF">GOP47_0001814</name>
</gene>
<comment type="caution">
    <text evidence="11">The sequence shown here is derived from an EMBL/GenBank/DDBJ whole genome shotgun (WGS) entry which is preliminary data.</text>
</comment>
<evidence type="ECO:0000256" key="5">
    <source>
        <dbReference type="ARBA" id="ARBA00022839"/>
    </source>
</evidence>
<evidence type="ECO:0000259" key="10">
    <source>
        <dbReference type="Pfam" id="PF01612"/>
    </source>
</evidence>
<sequence>MHPRTADSRSVVERAANVPTPATLACQVTCICALPAFARWMDSSHVPFQLIDADEFDALDVAIAAAERSSSSCKKFKFSIPFPSASSSYTSRGDTGSDPPCESTVSAPIKLANRPCSELRTSNGVADYWQTSCDLLHAATEGWERCAEYLENGYARNDCDILHKHSEGEPPCGLLSRSDNEGDAAEEGGRAYQGGFRGNAHGDRCDGAANGATLHSDNLDELSRATYSSNAGHVYEADKAINFSVEETHSKPRCSRRLPSWQLYASSRKHKSVRPLGRTKTIQTISFVDEEAQPADILGDVCIDNSRLAWGFEPPARIVVPKQKLPYLQFKGRIIHSVTSPDAERAAYELLRLLEAKKAVGKLVPLGFDAEWKVVFKRGAQPRKVAVLQLCINADQCNVFHIIYTGIPPPLRTILEDPSVAKVGVGAYGDAARLFTDYNVKVKGVKDLSGLANLKLASAACAKSWSLASLAEKLLGKQVNIVNFKCLLHML</sequence>
<dbReference type="InterPro" id="IPR012337">
    <property type="entry name" value="RNaseH-like_sf"/>
</dbReference>
<dbReference type="Proteomes" id="UP000886520">
    <property type="component" value="Chromosome 2"/>
</dbReference>
<dbReference type="GO" id="GO:0008408">
    <property type="term" value="F:3'-5' exonuclease activity"/>
    <property type="evidence" value="ECO:0007669"/>
    <property type="project" value="InterPro"/>
</dbReference>
<keyword evidence="6" id="KW-0460">Magnesium</keyword>
<dbReference type="GO" id="GO:0006139">
    <property type="term" value="P:nucleobase-containing compound metabolic process"/>
    <property type="evidence" value="ECO:0007669"/>
    <property type="project" value="InterPro"/>
</dbReference>
<keyword evidence="5" id="KW-0269">Exonuclease</keyword>
<feature type="domain" description="3'-5' exonuclease" evidence="10">
    <location>
        <begin position="355"/>
        <end position="479"/>
    </location>
</feature>
<keyword evidence="2" id="KW-0540">Nuclease</keyword>
<dbReference type="InterPro" id="IPR051132">
    <property type="entry name" value="3-5_Exonuclease_domain"/>
</dbReference>
<dbReference type="GO" id="GO:0003676">
    <property type="term" value="F:nucleic acid binding"/>
    <property type="evidence" value="ECO:0007669"/>
    <property type="project" value="InterPro"/>
</dbReference>
<dbReference type="OrthoDB" id="1920326at2759"/>
<evidence type="ECO:0000256" key="7">
    <source>
        <dbReference type="ARBA" id="ARBA00023242"/>
    </source>
</evidence>
<dbReference type="PROSITE" id="PS51257">
    <property type="entry name" value="PROKAR_LIPOPROTEIN"/>
    <property type="match status" value="1"/>
</dbReference>
<proteinExistence type="predicted"/>
<evidence type="ECO:0000256" key="3">
    <source>
        <dbReference type="ARBA" id="ARBA00022723"/>
    </source>
</evidence>
<evidence type="ECO:0000256" key="4">
    <source>
        <dbReference type="ARBA" id="ARBA00022801"/>
    </source>
</evidence>
<dbReference type="SUPFAM" id="SSF53098">
    <property type="entry name" value="Ribonuclease H-like"/>
    <property type="match status" value="1"/>
</dbReference>
<dbReference type="CDD" id="cd06141">
    <property type="entry name" value="WRN_exo"/>
    <property type="match status" value="1"/>
</dbReference>
<dbReference type="InterPro" id="IPR036397">
    <property type="entry name" value="RNaseH_sf"/>
</dbReference>
<evidence type="ECO:0000256" key="6">
    <source>
        <dbReference type="ARBA" id="ARBA00022842"/>
    </source>
</evidence>
<dbReference type="Gene3D" id="3.30.420.10">
    <property type="entry name" value="Ribonuclease H-like superfamily/Ribonuclease H"/>
    <property type="match status" value="1"/>
</dbReference>
<dbReference type="AlphaFoldDB" id="A0A9D4VAA6"/>
<dbReference type="InterPro" id="IPR002562">
    <property type="entry name" value="3'-5'_exonuclease_dom"/>
</dbReference>
<evidence type="ECO:0000256" key="9">
    <source>
        <dbReference type="ARBA" id="ARBA00042761"/>
    </source>
</evidence>
<dbReference type="Pfam" id="PF01612">
    <property type="entry name" value="DNA_pol_A_exo1"/>
    <property type="match status" value="1"/>
</dbReference>
<keyword evidence="3" id="KW-0479">Metal-binding</keyword>
<evidence type="ECO:0000256" key="1">
    <source>
        <dbReference type="ARBA" id="ARBA00004123"/>
    </source>
</evidence>
<dbReference type="GO" id="GO:0005634">
    <property type="term" value="C:nucleus"/>
    <property type="evidence" value="ECO:0007669"/>
    <property type="project" value="UniProtKB-SubCell"/>
</dbReference>
<organism evidence="11 12">
    <name type="scientific">Adiantum capillus-veneris</name>
    <name type="common">Maidenhair fern</name>
    <dbReference type="NCBI Taxonomy" id="13818"/>
    <lineage>
        <taxon>Eukaryota</taxon>
        <taxon>Viridiplantae</taxon>
        <taxon>Streptophyta</taxon>
        <taxon>Embryophyta</taxon>
        <taxon>Tracheophyta</taxon>
        <taxon>Polypodiopsida</taxon>
        <taxon>Polypodiidae</taxon>
        <taxon>Polypodiales</taxon>
        <taxon>Pteridineae</taxon>
        <taxon>Pteridaceae</taxon>
        <taxon>Vittarioideae</taxon>
        <taxon>Adiantum</taxon>
    </lineage>
</organism>
<dbReference type="EMBL" id="JABFUD020000003">
    <property type="protein sequence ID" value="KAI5082071.1"/>
    <property type="molecule type" value="Genomic_DNA"/>
</dbReference>